<evidence type="ECO:0000256" key="4">
    <source>
        <dbReference type="ARBA" id="ARBA00023002"/>
    </source>
</evidence>
<evidence type="ECO:0000256" key="7">
    <source>
        <dbReference type="RuleBase" id="RU000461"/>
    </source>
</evidence>
<evidence type="ECO:0000256" key="8">
    <source>
        <dbReference type="SAM" id="Phobius"/>
    </source>
</evidence>
<dbReference type="PANTHER" id="PTHR24302">
    <property type="entry name" value="CYTOCHROME P450 FAMILY 3"/>
    <property type="match status" value="1"/>
</dbReference>
<dbReference type="CDD" id="cd11055">
    <property type="entry name" value="CYP3A-like"/>
    <property type="match status" value="1"/>
</dbReference>
<dbReference type="PRINTS" id="PR00463">
    <property type="entry name" value="EP450I"/>
</dbReference>
<accession>A0ABN8SPA2</accession>
<keyword evidence="4 7" id="KW-0560">Oxidoreductase</keyword>
<dbReference type="InterPro" id="IPR036396">
    <property type="entry name" value="Cyt_P450_sf"/>
</dbReference>
<keyword evidence="8" id="KW-1133">Transmembrane helix</keyword>
<comment type="function">
    <text evidence="6">Cytochromes P450 are a group of heme-thiolate monooxygenases. They oxidize a variety of structurally unrelated compounds, including steroids, fatty acids, and xenobiotics.</text>
</comment>
<keyword evidence="7" id="KW-0503">Monooxygenase</keyword>
<keyword evidence="5 7" id="KW-0408">Iron</keyword>
<dbReference type="SUPFAM" id="SSF48264">
    <property type="entry name" value="Cytochrome P450"/>
    <property type="match status" value="1"/>
</dbReference>
<keyword evidence="8" id="KW-0812">Transmembrane</keyword>
<evidence type="ECO:0008006" key="11">
    <source>
        <dbReference type="Google" id="ProtNLM"/>
    </source>
</evidence>
<keyword evidence="3 7" id="KW-0479">Metal-binding</keyword>
<reference evidence="9 10" key="1">
    <citation type="submission" date="2022-05" db="EMBL/GenBank/DDBJ databases">
        <authorList>
            <consortium name="Genoscope - CEA"/>
            <person name="William W."/>
        </authorList>
    </citation>
    <scope>NUCLEOTIDE SEQUENCE [LARGE SCALE GENOMIC DNA]</scope>
</reference>
<evidence type="ECO:0000256" key="6">
    <source>
        <dbReference type="ARBA" id="ARBA00043906"/>
    </source>
</evidence>
<dbReference type="Pfam" id="PF00067">
    <property type="entry name" value="p450"/>
    <property type="match status" value="1"/>
</dbReference>
<dbReference type="EMBL" id="CALNXI010003196">
    <property type="protein sequence ID" value="CAH3192486.1"/>
    <property type="molecule type" value="Genomic_DNA"/>
</dbReference>
<dbReference type="InterPro" id="IPR050705">
    <property type="entry name" value="Cytochrome_P450_3A"/>
</dbReference>
<dbReference type="InterPro" id="IPR001128">
    <property type="entry name" value="Cyt_P450"/>
</dbReference>
<evidence type="ECO:0000256" key="3">
    <source>
        <dbReference type="ARBA" id="ARBA00022723"/>
    </source>
</evidence>
<sequence>MEALGAFLQQPLFMETLAHPTVIASLLLLVALFLYWYGTRGFADLKKLNVPGPKPIPFLGNFLEVRNYNGIYQMHLAFLKRYGKVFTICLGGRPSLVVADPEMLKQIMVKDFANFRNRFQFQKLANKTLAQNVGSSRDDKWKRIRNTLTPTFSAGKLKLMVPLMEKLCDTLLEKLEKIADSGELHLENNFALLCFTDQSVDMLDWFSKMTLEVILATAFGVDAKIQMGENSEILQEAKKLFHVPFFLRQMARLPFGNSLLRLLLVLNGNDVNYFERIGREMLHIRRQQGQTNRKDLLELMMTATDETTVEGVSRLSDDEVVAQSFIFLLAGFETSSNTLSFTVYHLACNPGVQDKLRSDIRDAFETHANKKPLYEIAQSIEYLDCVIKESQRLCPPIPHPNRECHEDFNLNGIHIPAGTEVVIPVYALHHDPNAWEDPEKFDPERFRGPRKDTHHPFQFLPFGAGPRNCIGMRFALLEIKIALVKILMKYKFVQSPETQVPLVLHDGATMTAKNGVLVRVESVM</sequence>
<evidence type="ECO:0000256" key="2">
    <source>
        <dbReference type="ARBA" id="ARBA00022617"/>
    </source>
</evidence>
<organism evidence="9 10">
    <name type="scientific">Porites evermanni</name>
    <dbReference type="NCBI Taxonomy" id="104178"/>
    <lineage>
        <taxon>Eukaryota</taxon>
        <taxon>Metazoa</taxon>
        <taxon>Cnidaria</taxon>
        <taxon>Anthozoa</taxon>
        <taxon>Hexacorallia</taxon>
        <taxon>Scleractinia</taxon>
        <taxon>Fungiina</taxon>
        <taxon>Poritidae</taxon>
        <taxon>Porites</taxon>
    </lineage>
</organism>
<feature type="transmembrane region" description="Helical" evidence="8">
    <location>
        <begin position="17"/>
        <end position="37"/>
    </location>
</feature>
<comment type="caution">
    <text evidence="9">The sequence shown here is derived from an EMBL/GenBank/DDBJ whole genome shotgun (WGS) entry which is preliminary data.</text>
</comment>
<dbReference type="PANTHER" id="PTHR24302:SF15">
    <property type="entry name" value="FATTY-ACID PEROXYGENASE"/>
    <property type="match status" value="1"/>
</dbReference>
<dbReference type="InterPro" id="IPR017972">
    <property type="entry name" value="Cyt_P450_CS"/>
</dbReference>
<keyword evidence="2 7" id="KW-0349">Heme</keyword>
<keyword evidence="10" id="KW-1185">Reference proteome</keyword>
<comment type="similarity">
    <text evidence="1 7">Belongs to the cytochrome P450 family.</text>
</comment>
<evidence type="ECO:0000256" key="1">
    <source>
        <dbReference type="ARBA" id="ARBA00010617"/>
    </source>
</evidence>
<dbReference type="PROSITE" id="PS00086">
    <property type="entry name" value="CYTOCHROME_P450"/>
    <property type="match status" value="1"/>
</dbReference>
<dbReference type="Proteomes" id="UP001159427">
    <property type="component" value="Unassembled WGS sequence"/>
</dbReference>
<dbReference type="Gene3D" id="1.10.630.10">
    <property type="entry name" value="Cytochrome P450"/>
    <property type="match status" value="1"/>
</dbReference>
<evidence type="ECO:0000256" key="5">
    <source>
        <dbReference type="ARBA" id="ARBA00023004"/>
    </source>
</evidence>
<name>A0ABN8SPA2_9CNID</name>
<proteinExistence type="inferred from homology"/>
<dbReference type="PRINTS" id="PR00385">
    <property type="entry name" value="P450"/>
</dbReference>
<protein>
    <recommendedName>
        <fullName evidence="11">Cytochrome P450</fullName>
    </recommendedName>
</protein>
<keyword evidence="8" id="KW-0472">Membrane</keyword>
<evidence type="ECO:0000313" key="9">
    <source>
        <dbReference type="EMBL" id="CAH3192486.1"/>
    </source>
</evidence>
<gene>
    <name evidence="9" type="ORF">PEVE_00023967</name>
</gene>
<dbReference type="InterPro" id="IPR002401">
    <property type="entry name" value="Cyt_P450_E_grp-I"/>
</dbReference>
<evidence type="ECO:0000313" key="10">
    <source>
        <dbReference type="Proteomes" id="UP001159427"/>
    </source>
</evidence>